<dbReference type="OrthoDB" id="774279at2759"/>
<comment type="catalytic activity">
    <reaction evidence="8">
        <text>DIBOA beta-D-glucoside + H2O = DIBOA + D-glucose</text>
        <dbReference type="Rhea" id="RHEA:33979"/>
        <dbReference type="ChEBI" id="CHEBI:4167"/>
        <dbReference type="ChEBI" id="CHEBI:15377"/>
        <dbReference type="ChEBI" id="CHEBI:63558"/>
        <dbReference type="ChEBI" id="CHEBI:63670"/>
        <dbReference type="EC" id="3.2.1.182"/>
    </reaction>
</comment>
<organism evidence="13 14">
    <name type="scientific">Miscanthus lutarioriparius</name>
    <dbReference type="NCBI Taxonomy" id="422564"/>
    <lineage>
        <taxon>Eukaryota</taxon>
        <taxon>Viridiplantae</taxon>
        <taxon>Streptophyta</taxon>
        <taxon>Embryophyta</taxon>
        <taxon>Tracheophyta</taxon>
        <taxon>Spermatophyta</taxon>
        <taxon>Magnoliopsida</taxon>
        <taxon>Liliopsida</taxon>
        <taxon>Poales</taxon>
        <taxon>Poaceae</taxon>
        <taxon>PACMAD clade</taxon>
        <taxon>Panicoideae</taxon>
        <taxon>Andropogonodae</taxon>
        <taxon>Andropogoneae</taxon>
        <taxon>Saccharinae</taxon>
        <taxon>Miscanthus</taxon>
    </lineage>
</organism>
<proteinExistence type="inferred from homology"/>
<accession>A0A811RIL0</accession>
<dbReference type="GO" id="GO:0009507">
    <property type="term" value="C:chloroplast"/>
    <property type="evidence" value="ECO:0007669"/>
    <property type="project" value="UniProtKB-SubCell"/>
</dbReference>
<feature type="compositionally biased region" description="Polar residues" evidence="12">
    <location>
        <begin position="29"/>
        <end position="41"/>
    </location>
</feature>
<comment type="caution">
    <text evidence="13">The sequence shown here is derived from an EMBL/GenBank/DDBJ whole genome shotgun (WGS) entry which is preliminary data.</text>
</comment>
<dbReference type="EC" id="3.2.1.182" evidence="3"/>
<feature type="region of interest" description="Disordered" evidence="12">
    <location>
        <begin position="15"/>
        <end position="44"/>
    </location>
</feature>
<dbReference type="PROSITE" id="PS00572">
    <property type="entry name" value="GLYCOSYL_HYDROL_F1_1"/>
    <property type="match status" value="1"/>
</dbReference>
<dbReference type="InterPro" id="IPR001360">
    <property type="entry name" value="Glyco_hydro_1"/>
</dbReference>
<evidence type="ECO:0000256" key="4">
    <source>
        <dbReference type="ARBA" id="ARBA00022528"/>
    </source>
</evidence>
<keyword evidence="14" id="KW-1185">Reference proteome</keyword>
<dbReference type="SUPFAM" id="SSF51445">
    <property type="entry name" value="(Trans)glycosidases"/>
    <property type="match status" value="1"/>
</dbReference>
<dbReference type="PRINTS" id="PR00131">
    <property type="entry name" value="GLHYDRLASE1"/>
</dbReference>
<evidence type="ECO:0000256" key="6">
    <source>
        <dbReference type="ARBA" id="ARBA00022946"/>
    </source>
</evidence>
<reference evidence="13" key="1">
    <citation type="submission" date="2020-10" db="EMBL/GenBank/DDBJ databases">
        <authorList>
            <person name="Han B."/>
            <person name="Lu T."/>
            <person name="Zhao Q."/>
            <person name="Huang X."/>
            <person name="Zhao Y."/>
        </authorList>
    </citation>
    <scope>NUCLEOTIDE SEQUENCE</scope>
</reference>
<dbReference type="Proteomes" id="UP000604825">
    <property type="component" value="Unassembled WGS sequence"/>
</dbReference>
<evidence type="ECO:0000256" key="11">
    <source>
        <dbReference type="RuleBase" id="RU003690"/>
    </source>
</evidence>
<keyword evidence="4" id="KW-0150">Chloroplast</keyword>
<evidence type="ECO:0000313" key="13">
    <source>
        <dbReference type="EMBL" id="CAD6270236.1"/>
    </source>
</evidence>
<dbReference type="InterPro" id="IPR018120">
    <property type="entry name" value="Glyco_hydro_1_AS"/>
</dbReference>
<dbReference type="AlphaFoldDB" id="A0A811RIL0"/>
<keyword evidence="5" id="KW-0934">Plastid</keyword>
<dbReference type="PANTHER" id="PTHR10353:SF326">
    <property type="entry name" value="4-HYDROXY-7-METHOXY-3-OXO-3,4-DIHYDRO-2H-1,4-BENZOXAZIN-2-YL GLUCOSIDE BETA-D-GLUCOSIDASE 1, CHLOROPLASTIC"/>
    <property type="match status" value="1"/>
</dbReference>
<gene>
    <name evidence="13" type="ORF">NCGR_LOCUS53528</name>
</gene>
<evidence type="ECO:0000256" key="7">
    <source>
        <dbReference type="ARBA" id="ARBA00023295"/>
    </source>
</evidence>
<keyword evidence="7" id="KW-0326">Glycosidase</keyword>
<sequence length="539" mass="61314">MAPLLLHASAINHSAHPGLRSHIGPNNEHMISQHLSSSSQNTKRRCNIRLRSRAQRISSQLGGQKLKHWEVPKRDWFPPSITGNRDFAECKINCGWNEDGKGPSTWDHFCHNFADDWIADGSNGDVAADSYHLYREDVRLLKEMGMDAYRFSISWPRILPNGTLGDINEKGIDYYNNLIDLLIDNGIEPYVTLFHWDTPQALVEDYGGFLDKRIIKDYTDFAGLCFERFGDRPGLKCPDPNGNSIKEPYLVGHNILLAHAETVHLYNRFHRGEKGHIGLALNVMGSVPYGSTFLDEQAQERCMDYNLGWYLEPVVRGDYPHSMRSLVRDRLPHFKEKEQEKLVGSYDMIGINFYSSRFSKHVDMTPKFSPVLNTDDVCATEEIIGPDGNTIGPATGNAWVYMYPNGLKDILMVMKKKYGNPPVYITENGMGDIDKGDLSMEAALDDHTRLDYLQRHIAVLKDSIDCGVNVRGHFSWSLLDNFEWSSGYTERFGIVYVDRENGCKRTMKRSAKWLREFNGAAKRTGKNIVTPELRTLADV</sequence>
<evidence type="ECO:0000256" key="12">
    <source>
        <dbReference type="SAM" id="MobiDB-lite"/>
    </source>
</evidence>
<keyword evidence="7" id="KW-0378">Hydrolase</keyword>
<keyword evidence="6" id="KW-0809">Transit peptide</keyword>
<comment type="similarity">
    <text evidence="2 11">Belongs to the glycosyl hydrolase 1 family.</text>
</comment>
<feature type="active site" description="Nucleophile" evidence="10">
    <location>
        <position position="427"/>
    </location>
</feature>
<evidence type="ECO:0000256" key="9">
    <source>
        <dbReference type="ARBA" id="ARBA00049199"/>
    </source>
</evidence>
<evidence type="ECO:0000256" key="1">
    <source>
        <dbReference type="ARBA" id="ARBA00004229"/>
    </source>
</evidence>
<dbReference type="EMBL" id="CAJGYO010000015">
    <property type="protein sequence ID" value="CAD6270236.1"/>
    <property type="molecule type" value="Genomic_DNA"/>
</dbReference>
<protein>
    <recommendedName>
        <fullName evidence="3">4-hydroxy-7-methoxy-3-oxo-3,4-dihydro-2H-1,4-benzoxazin-2-yl glucosidebeta-D-glucosidase</fullName>
        <ecNumber evidence="3">3.2.1.182</ecNumber>
    </recommendedName>
</protein>
<evidence type="ECO:0000313" key="14">
    <source>
        <dbReference type="Proteomes" id="UP000604825"/>
    </source>
</evidence>
<dbReference type="PANTHER" id="PTHR10353">
    <property type="entry name" value="GLYCOSYL HYDROLASE"/>
    <property type="match status" value="1"/>
</dbReference>
<comment type="subcellular location">
    <subcellularLocation>
        <location evidence="1">Plastid</location>
        <location evidence="1">Chloroplast</location>
    </subcellularLocation>
</comment>
<dbReference type="GO" id="GO:0102726">
    <property type="term" value="F:DIMBOA glucoside beta-D-glucosidase activity"/>
    <property type="evidence" value="ECO:0007669"/>
    <property type="project" value="UniProtKB-EC"/>
</dbReference>
<name>A0A811RIL0_9POAL</name>
<evidence type="ECO:0000256" key="3">
    <source>
        <dbReference type="ARBA" id="ARBA00012857"/>
    </source>
</evidence>
<evidence type="ECO:0000256" key="10">
    <source>
        <dbReference type="PROSITE-ProRule" id="PRU10055"/>
    </source>
</evidence>
<comment type="catalytic activity">
    <reaction evidence="9">
        <text>DIMBOA beta-D-glucoside + H2O = DIMBOA + D-glucose</text>
        <dbReference type="Rhea" id="RHEA:33975"/>
        <dbReference type="ChEBI" id="CHEBI:4167"/>
        <dbReference type="ChEBI" id="CHEBI:15377"/>
        <dbReference type="ChEBI" id="CHEBI:18048"/>
        <dbReference type="ChEBI" id="CHEBI:37573"/>
        <dbReference type="EC" id="3.2.1.182"/>
    </reaction>
</comment>
<dbReference type="Gene3D" id="3.20.20.80">
    <property type="entry name" value="Glycosidases"/>
    <property type="match status" value="2"/>
</dbReference>
<evidence type="ECO:0000256" key="8">
    <source>
        <dbReference type="ARBA" id="ARBA00048544"/>
    </source>
</evidence>
<dbReference type="InterPro" id="IPR017853">
    <property type="entry name" value="GH"/>
</dbReference>
<evidence type="ECO:0000256" key="2">
    <source>
        <dbReference type="ARBA" id="ARBA00010838"/>
    </source>
</evidence>
<dbReference type="GO" id="GO:0005975">
    <property type="term" value="P:carbohydrate metabolic process"/>
    <property type="evidence" value="ECO:0007669"/>
    <property type="project" value="InterPro"/>
</dbReference>
<dbReference type="Pfam" id="PF00232">
    <property type="entry name" value="Glyco_hydro_1"/>
    <property type="match status" value="2"/>
</dbReference>
<dbReference type="GO" id="GO:0008422">
    <property type="term" value="F:beta-glucosidase activity"/>
    <property type="evidence" value="ECO:0007669"/>
    <property type="project" value="TreeGrafter"/>
</dbReference>
<evidence type="ECO:0000256" key="5">
    <source>
        <dbReference type="ARBA" id="ARBA00022640"/>
    </source>
</evidence>